<proteinExistence type="predicted"/>
<sequence>MTTPIFQDPGGQGLKQNIRYTTRPQAHYNAKRIYFVLFTDSEDSRSQEKFTGRTDRQTDGRTPDTGRSHKLDWSLASRAKNGEGMLHITSGNMTWELVLCAFFTIVVVKFLRDSWFKKTIPLDGKVIFITGCDTGFGNALARKLDSLGCVVFAGCLSSSGKGAKVLQEETSPRLKVLDLDTSDDKSVEKARDFVKNYLSSSDSELWALVNNAGIMVKAQIEICSMEIFHKIAEVNLFGTIRVTKAFLPFVRHAKGRVVNMSSVHGRYSSPTYACYGLSKHGIENFSDVLRMEMSGFGVKVSIIEPGRFGAATGIFSGDALATRLTALDDMWSKADEEIKTVYKSRYEELRRQQSAKPSSNTSSQSMEPVLNAMVDAIENVSPKHRYLLGGNAFDDHCASHDDLNQHDYLSTAIDEERCSVVSNVTSVILVDHQRSGFGNALARKLDQLGCTVFAGCFLSSENCAKTLKEETSSRLKVIDLDISNDKSVEKARDSVKNYLNSSGSGRVINVSSVHGRYGMPTMSSYAISKHGVENFSDILRMEMRRFGVKVSIIEPGRFGAATGISSGIAVGILFFHCIRNIPEAH</sequence>
<dbReference type="PANTHER" id="PTHR43313:SF36">
    <property type="entry name" value="D-BETA-HYDROXYBUTYRATE DEHYDROGENASE, MITOCHONDRIAL"/>
    <property type="match status" value="1"/>
</dbReference>
<dbReference type="Pfam" id="PF00106">
    <property type="entry name" value="adh_short"/>
    <property type="match status" value="2"/>
</dbReference>
<dbReference type="PANTHER" id="PTHR43313">
    <property type="entry name" value="SHORT-CHAIN DEHYDROGENASE/REDUCTASE FAMILY 9C"/>
    <property type="match status" value="1"/>
</dbReference>
<evidence type="ECO:0000256" key="2">
    <source>
        <dbReference type="SAM" id="MobiDB-lite"/>
    </source>
</evidence>
<keyword evidence="1" id="KW-0560">Oxidoreductase</keyword>
<dbReference type="InterPro" id="IPR036291">
    <property type="entry name" value="NAD(P)-bd_dom_sf"/>
</dbReference>
<dbReference type="AlphaFoldDB" id="A0AA88XZV0"/>
<dbReference type="InterPro" id="IPR020904">
    <property type="entry name" value="Sc_DH/Rdtase_CS"/>
</dbReference>
<keyword evidence="4" id="KW-1185">Reference proteome</keyword>
<dbReference type="EMBL" id="VSWD01000010">
    <property type="protein sequence ID" value="KAK3091296.1"/>
    <property type="molecule type" value="Genomic_DNA"/>
</dbReference>
<evidence type="ECO:0008006" key="5">
    <source>
        <dbReference type="Google" id="ProtNLM"/>
    </source>
</evidence>
<evidence type="ECO:0000256" key="1">
    <source>
        <dbReference type="ARBA" id="ARBA00023002"/>
    </source>
</evidence>
<dbReference type="Proteomes" id="UP001186944">
    <property type="component" value="Unassembled WGS sequence"/>
</dbReference>
<feature type="region of interest" description="Disordered" evidence="2">
    <location>
        <begin position="47"/>
        <end position="68"/>
    </location>
</feature>
<dbReference type="InterPro" id="IPR002347">
    <property type="entry name" value="SDR_fam"/>
</dbReference>
<dbReference type="Gene3D" id="3.40.50.720">
    <property type="entry name" value="NAD(P)-binding Rossmann-like Domain"/>
    <property type="match status" value="3"/>
</dbReference>
<dbReference type="GO" id="GO:0008202">
    <property type="term" value="P:steroid metabolic process"/>
    <property type="evidence" value="ECO:0007669"/>
    <property type="project" value="TreeGrafter"/>
</dbReference>
<gene>
    <name evidence="3" type="ORF">FSP39_018727</name>
</gene>
<dbReference type="PROSITE" id="PS00061">
    <property type="entry name" value="ADH_SHORT"/>
    <property type="match status" value="1"/>
</dbReference>
<dbReference type="PRINTS" id="PR00081">
    <property type="entry name" value="GDHRDH"/>
</dbReference>
<protein>
    <recommendedName>
        <fullName evidence="5">D-beta-hydroxybutyrate dehydrogenase, mitochondrial</fullName>
    </recommendedName>
</protein>
<name>A0AA88XZV0_PINIB</name>
<organism evidence="3 4">
    <name type="scientific">Pinctada imbricata</name>
    <name type="common">Atlantic pearl-oyster</name>
    <name type="synonym">Pinctada martensii</name>
    <dbReference type="NCBI Taxonomy" id="66713"/>
    <lineage>
        <taxon>Eukaryota</taxon>
        <taxon>Metazoa</taxon>
        <taxon>Spiralia</taxon>
        <taxon>Lophotrochozoa</taxon>
        <taxon>Mollusca</taxon>
        <taxon>Bivalvia</taxon>
        <taxon>Autobranchia</taxon>
        <taxon>Pteriomorphia</taxon>
        <taxon>Pterioida</taxon>
        <taxon>Pterioidea</taxon>
        <taxon>Pteriidae</taxon>
        <taxon>Pinctada</taxon>
    </lineage>
</organism>
<accession>A0AA88XZV0</accession>
<evidence type="ECO:0000313" key="3">
    <source>
        <dbReference type="EMBL" id="KAK3091296.1"/>
    </source>
</evidence>
<dbReference type="GO" id="GO:0016491">
    <property type="term" value="F:oxidoreductase activity"/>
    <property type="evidence" value="ECO:0007669"/>
    <property type="project" value="UniProtKB-KW"/>
</dbReference>
<dbReference type="PRINTS" id="PR00080">
    <property type="entry name" value="SDRFAMILY"/>
</dbReference>
<dbReference type="SUPFAM" id="SSF51735">
    <property type="entry name" value="NAD(P)-binding Rossmann-fold domains"/>
    <property type="match status" value="2"/>
</dbReference>
<comment type="caution">
    <text evidence="3">The sequence shown here is derived from an EMBL/GenBank/DDBJ whole genome shotgun (WGS) entry which is preliminary data.</text>
</comment>
<reference evidence="3" key="1">
    <citation type="submission" date="2019-08" db="EMBL/GenBank/DDBJ databases">
        <title>The improved chromosome-level genome for the pearl oyster Pinctada fucata martensii using PacBio sequencing and Hi-C.</title>
        <authorList>
            <person name="Zheng Z."/>
        </authorList>
    </citation>
    <scope>NUCLEOTIDE SEQUENCE</scope>
    <source>
        <strain evidence="3">ZZ-2019</strain>
        <tissue evidence="3">Adductor muscle</tissue>
    </source>
</reference>
<evidence type="ECO:0000313" key="4">
    <source>
        <dbReference type="Proteomes" id="UP001186944"/>
    </source>
</evidence>